<evidence type="ECO:0000259" key="3">
    <source>
        <dbReference type="PROSITE" id="PS51755"/>
    </source>
</evidence>
<dbReference type="Gene3D" id="3.40.50.300">
    <property type="entry name" value="P-loop containing nucleotide triphosphate hydrolases"/>
    <property type="match status" value="1"/>
</dbReference>
<dbReference type="SUPFAM" id="SSF46894">
    <property type="entry name" value="C-terminal effector domain of the bipartite response regulators"/>
    <property type="match status" value="1"/>
</dbReference>
<evidence type="ECO:0000256" key="2">
    <source>
        <dbReference type="PROSITE-ProRule" id="PRU01091"/>
    </source>
</evidence>
<dbReference type="InterPro" id="IPR036388">
    <property type="entry name" value="WH-like_DNA-bd_sf"/>
</dbReference>
<dbReference type="GO" id="GO:0003677">
    <property type="term" value="F:DNA binding"/>
    <property type="evidence" value="ECO:0007669"/>
    <property type="project" value="UniProtKB-UniRule"/>
</dbReference>
<dbReference type="InterPro" id="IPR027417">
    <property type="entry name" value="P-loop_NTPase"/>
</dbReference>
<gene>
    <name evidence="4" type="ORF">F7R25_06695</name>
</gene>
<sequence length="546" mass="58155">MDNGRVADRAVGYRQACRRASMRCGRFGRRARRPVQAAQGAEQRKRVRIMYTFGRVTVSLECREVCVDGQRRFVGARAFEILELLLKADGRLVSKDEIMRAVWPNTFVVENNIQVHIAALRKLFGGKHGWIRTESGRGYRFASAADLAAADLPPETPGHADVVARAGAAPRKCPLIGREKEAAELHALLEHEAVVTLVGPGGVGKTHLALEVAAAWSAARGIDLCRIDLAGCQGEATLESAVLEALELPGRSDAEPADVVRAIGERRVMLVLDNAEQHVDELADLCEAIVAANPGAVLVVTSREPLRVAGERVYRVGPLAVPPAGATDGDIAACGAVRMFRTRARAMGADLAADPKTLDAIATLCRRLSGLPLALELGAARVASLGIQGLAADLDTSVLSLSGGLRTAHPRQQTLRATIEWSYRLLDEAERAVLCRLAVFPDAFQLDAACALAACDELGAGRVLDCLVSLASKSLLVVHSVGLSKCYSFLEVVRAYALERLAESGEAGRVHARCAAFATREPVRADALRPAPAVAAQPVLAGTPWA</sequence>
<name>A0A6L3N3S5_9BURK</name>
<evidence type="ECO:0000313" key="4">
    <source>
        <dbReference type="EMBL" id="KAB0639997.1"/>
    </source>
</evidence>
<dbReference type="InterPro" id="IPR016032">
    <property type="entry name" value="Sig_transdc_resp-reg_C-effctor"/>
</dbReference>
<dbReference type="InterPro" id="IPR001867">
    <property type="entry name" value="OmpR/PhoB-type_DNA-bd"/>
</dbReference>
<dbReference type="PROSITE" id="PS51755">
    <property type="entry name" value="OMPR_PHOB"/>
    <property type="match status" value="1"/>
</dbReference>
<evidence type="ECO:0000256" key="1">
    <source>
        <dbReference type="ARBA" id="ARBA00023125"/>
    </source>
</evidence>
<dbReference type="GO" id="GO:0000160">
    <property type="term" value="P:phosphorelay signal transduction system"/>
    <property type="evidence" value="ECO:0007669"/>
    <property type="project" value="InterPro"/>
</dbReference>
<comment type="caution">
    <text evidence="4">The sequence shown here is derived from an EMBL/GenBank/DDBJ whole genome shotgun (WGS) entry which is preliminary data.</text>
</comment>
<dbReference type="AlphaFoldDB" id="A0A6L3N3S5"/>
<feature type="DNA-binding region" description="OmpR/PhoB-type" evidence="2">
    <location>
        <begin position="48"/>
        <end position="143"/>
    </location>
</feature>
<dbReference type="SMART" id="SM00862">
    <property type="entry name" value="Trans_reg_C"/>
    <property type="match status" value="1"/>
</dbReference>
<dbReference type="PRINTS" id="PR00364">
    <property type="entry name" value="DISEASERSIST"/>
</dbReference>
<dbReference type="Pfam" id="PF00486">
    <property type="entry name" value="Trans_reg_C"/>
    <property type="match status" value="1"/>
</dbReference>
<feature type="domain" description="OmpR/PhoB-type" evidence="3">
    <location>
        <begin position="48"/>
        <end position="143"/>
    </location>
</feature>
<dbReference type="InterPro" id="IPR058852">
    <property type="entry name" value="HTH_77"/>
</dbReference>
<dbReference type="Proteomes" id="UP000473470">
    <property type="component" value="Unassembled WGS sequence"/>
</dbReference>
<dbReference type="Pfam" id="PF25872">
    <property type="entry name" value="HTH_77"/>
    <property type="match status" value="1"/>
</dbReference>
<dbReference type="InterPro" id="IPR003593">
    <property type="entry name" value="AAA+_ATPase"/>
</dbReference>
<dbReference type="PANTHER" id="PTHR47691">
    <property type="entry name" value="REGULATOR-RELATED"/>
    <property type="match status" value="1"/>
</dbReference>
<evidence type="ECO:0000313" key="5">
    <source>
        <dbReference type="Proteomes" id="UP000473470"/>
    </source>
</evidence>
<dbReference type="GO" id="GO:0006355">
    <property type="term" value="P:regulation of DNA-templated transcription"/>
    <property type="evidence" value="ECO:0007669"/>
    <property type="project" value="InterPro"/>
</dbReference>
<keyword evidence="1 2" id="KW-0238">DNA-binding</keyword>
<dbReference type="SMART" id="SM00382">
    <property type="entry name" value="AAA"/>
    <property type="match status" value="1"/>
</dbReference>
<dbReference type="PANTHER" id="PTHR47691:SF3">
    <property type="entry name" value="HTH-TYPE TRANSCRIPTIONAL REGULATOR RV0890C-RELATED"/>
    <property type="match status" value="1"/>
</dbReference>
<protein>
    <submittedName>
        <fullName evidence="4">Transcriptional regulator</fullName>
    </submittedName>
</protein>
<proteinExistence type="predicted"/>
<dbReference type="Gene3D" id="1.10.10.10">
    <property type="entry name" value="Winged helix-like DNA-binding domain superfamily/Winged helix DNA-binding domain"/>
    <property type="match status" value="1"/>
</dbReference>
<organism evidence="4 5">
    <name type="scientific">Burkholderia stagnalis</name>
    <dbReference type="NCBI Taxonomy" id="1503054"/>
    <lineage>
        <taxon>Bacteria</taxon>
        <taxon>Pseudomonadati</taxon>
        <taxon>Pseudomonadota</taxon>
        <taxon>Betaproteobacteria</taxon>
        <taxon>Burkholderiales</taxon>
        <taxon>Burkholderiaceae</taxon>
        <taxon>Burkholderia</taxon>
        <taxon>Burkholderia cepacia complex</taxon>
    </lineage>
</organism>
<reference evidence="4 5" key="1">
    <citation type="submission" date="2019-09" db="EMBL/GenBank/DDBJ databases">
        <title>Draft genome sequences of 48 bacterial type strains from the CCUG.</title>
        <authorList>
            <person name="Tunovic T."/>
            <person name="Pineiro-Iglesias B."/>
            <person name="Unosson C."/>
            <person name="Inganas E."/>
            <person name="Ohlen M."/>
            <person name="Cardew S."/>
            <person name="Jensie-Markopoulos S."/>
            <person name="Salva-Serra F."/>
            <person name="Jaen-Luchoro D."/>
            <person name="Karlsson R."/>
            <person name="Svensson-Stadler L."/>
            <person name="Chun J."/>
            <person name="Moore E."/>
        </authorList>
    </citation>
    <scope>NUCLEOTIDE SEQUENCE [LARGE SCALE GENOMIC DNA]</scope>
    <source>
        <strain evidence="4 5">CCUG 65686</strain>
    </source>
</reference>
<dbReference type="EMBL" id="VZOK01000007">
    <property type="protein sequence ID" value="KAB0639997.1"/>
    <property type="molecule type" value="Genomic_DNA"/>
</dbReference>
<dbReference type="CDD" id="cd00383">
    <property type="entry name" value="trans_reg_C"/>
    <property type="match status" value="1"/>
</dbReference>
<dbReference type="SUPFAM" id="SSF52540">
    <property type="entry name" value="P-loop containing nucleoside triphosphate hydrolases"/>
    <property type="match status" value="1"/>
</dbReference>
<accession>A0A6L3N3S5</accession>